<keyword evidence="3 6" id="KW-0963">Cytoplasm</keyword>
<gene>
    <name evidence="7" type="ORF">NAEGRDRAFT_81704</name>
</gene>
<keyword evidence="5 6" id="KW-0206">Cytoskeleton</keyword>
<dbReference type="PANTHER" id="PTHR12058">
    <property type="entry name" value="ARP2/3 COMPLEX 34 KDA SUBUNIT"/>
    <property type="match status" value="1"/>
</dbReference>
<proteinExistence type="inferred from homology"/>
<evidence type="ECO:0000256" key="6">
    <source>
        <dbReference type="RuleBase" id="RU364015"/>
    </source>
</evidence>
<dbReference type="OrthoDB" id="148331at2759"/>
<name>D2VYC6_NAEGR</name>
<evidence type="ECO:0000313" key="7">
    <source>
        <dbReference type="EMBL" id="EFC38183.1"/>
    </source>
</evidence>
<evidence type="ECO:0000256" key="4">
    <source>
        <dbReference type="ARBA" id="ARBA00023203"/>
    </source>
</evidence>
<comment type="subcellular location">
    <subcellularLocation>
        <location evidence="1 6">Cytoplasm</location>
        <location evidence="1 6">Cytoskeleton</location>
    </subcellularLocation>
</comment>
<dbReference type="VEuPathDB" id="AmoebaDB:NAEGRDRAFT_81704"/>
<dbReference type="GO" id="GO:0030041">
    <property type="term" value="P:actin filament polymerization"/>
    <property type="evidence" value="ECO:0007669"/>
    <property type="project" value="InterPro"/>
</dbReference>
<keyword evidence="4 6" id="KW-0009">Actin-binding</keyword>
<dbReference type="OMA" id="FRSYFHY"/>
<evidence type="ECO:0000256" key="5">
    <source>
        <dbReference type="ARBA" id="ARBA00023212"/>
    </source>
</evidence>
<dbReference type="Gene3D" id="3.30.1460.20">
    <property type="match status" value="2"/>
</dbReference>
<dbReference type="AlphaFoldDB" id="D2VYC6"/>
<dbReference type="FunCoup" id="D2VYC6">
    <property type="interactions" value="304"/>
</dbReference>
<organism evidence="8">
    <name type="scientific">Naegleria gruberi</name>
    <name type="common">Amoeba</name>
    <dbReference type="NCBI Taxonomy" id="5762"/>
    <lineage>
        <taxon>Eukaryota</taxon>
        <taxon>Discoba</taxon>
        <taxon>Heterolobosea</taxon>
        <taxon>Tetramitia</taxon>
        <taxon>Eutetramitia</taxon>
        <taxon>Vahlkampfiidae</taxon>
        <taxon>Naegleria</taxon>
    </lineage>
</organism>
<dbReference type="STRING" id="5762.D2VYC6"/>
<evidence type="ECO:0000313" key="8">
    <source>
        <dbReference type="Proteomes" id="UP000006671"/>
    </source>
</evidence>
<evidence type="ECO:0000256" key="1">
    <source>
        <dbReference type="ARBA" id="ARBA00004245"/>
    </source>
</evidence>
<evidence type="ECO:0000256" key="3">
    <source>
        <dbReference type="ARBA" id="ARBA00022490"/>
    </source>
</evidence>
<comment type="subunit">
    <text evidence="6">Component of the Arp2/3 complex.</text>
</comment>
<dbReference type="KEGG" id="ngr:NAEGRDRAFT_81704"/>
<dbReference type="InParanoid" id="D2VYC6"/>
<dbReference type="eggNOG" id="KOG2826">
    <property type="taxonomic scope" value="Eukaryota"/>
</dbReference>
<keyword evidence="8" id="KW-1185">Reference proteome</keyword>
<accession>D2VYC6</accession>
<protein>
    <recommendedName>
        <fullName evidence="6">Arp2/3 complex 34 kDa subunit</fullName>
    </recommendedName>
</protein>
<dbReference type="RefSeq" id="XP_002670927.1">
    <property type="nucleotide sequence ID" value="XM_002670881.1"/>
</dbReference>
<dbReference type="EMBL" id="GG738910">
    <property type="protein sequence ID" value="EFC38183.1"/>
    <property type="molecule type" value="Genomic_DNA"/>
</dbReference>
<evidence type="ECO:0000256" key="2">
    <source>
        <dbReference type="ARBA" id="ARBA00007192"/>
    </source>
</evidence>
<dbReference type="InterPro" id="IPR007188">
    <property type="entry name" value="ARPC2"/>
</dbReference>
<dbReference type="SUPFAM" id="SSF69645">
    <property type="entry name" value="Arp2/3 complex subunits"/>
    <property type="match status" value="2"/>
</dbReference>
<dbReference type="Proteomes" id="UP000006671">
    <property type="component" value="Unassembled WGS sequence"/>
</dbReference>
<sequence length="315" mass="35772">MIFLEAGNKIIQEILLKQFDASTRQPSVHVNGGDFDGTKFVIQSDAGNKNLLTLSIYVHGEKEFNQYGGIELVKKTLPGLDVKAPGLTVDDQKHTFTVTIDVEKEEKNKDKWLKELPRVKTTYMSAVFLQAMDKHAKGEQFEPIKVPYRPDENIYIISYKGKSLVVVYSILFRDPDDVVFANGFLCEFKDAKKDRALNAAPNMNFSQGQLAGELVDVKSVTEPKDERTLKKEGWGFVSIGLLDNHTKADKQLNTAELLLGFRSYLHYHLKCMKAYMHIRMRESVEKLMLNLNAAKDLSGKKTEKKTMSGRTFKQQ</sequence>
<dbReference type="GO" id="GO:0034314">
    <property type="term" value="P:Arp2/3 complex-mediated actin nucleation"/>
    <property type="evidence" value="ECO:0007669"/>
    <property type="project" value="InterPro"/>
</dbReference>
<dbReference type="GO" id="GO:0005885">
    <property type="term" value="C:Arp2/3 protein complex"/>
    <property type="evidence" value="ECO:0007669"/>
    <property type="project" value="InterPro"/>
</dbReference>
<dbReference type="PANTHER" id="PTHR12058:SF0">
    <property type="entry name" value="ACTIN-RELATED PROTEIN 2_3 COMPLEX SUBUNIT 2"/>
    <property type="match status" value="1"/>
</dbReference>
<comment type="function">
    <text evidence="6">Functions as actin-binding component of the Arp2/3 complex which is involved in regulation of actin polymerization and together with an activating nucleation-promoting factor (NPF) mediates the formation of branched actin networks.</text>
</comment>
<dbReference type="GO" id="GO:0051015">
    <property type="term" value="F:actin filament binding"/>
    <property type="evidence" value="ECO:0007669"/>
    <property type="project" value="TreeGrafter"/>
</dbReference>
<dbReference type="Pfam" id="PF04045">
    <property type="entry name" value="P34-Arc"/>
    <property type="match status" value="1"/>
</dbReference>
<reference evidence="7 8" key="1">
    <citation type="journal article" date="2010" name="Cell">
        <title>The genome of Naegleria gruberi illuminates early eukaryotic versatility.</title>
        <authorList>
            <person name="Fritz-Laylin L.K."/>
            <person name="Prochnik S.E."/>
            <person name="Ginger M.L."/>
            <person name="Dacks J.B."/>
            <person name="Carpenter M.L."/>
            <person name="Field M.C."/>
            <person name="Kuo A."/>
            <person name="Paredez A."/>
            <person name="Chapman J."/>
            <person name="Pham J."/>
            <person name="Shu S."/>
            <person name="Neupane R."/>
            <person name="Cipriano M."/>
            <person name="Mancuso J."/>
            <person name="Tu H."/>
            <person name="Salamov A."/>
            <person name="Lindquist E."/>
            <person name="Shapiro H."/>
            <person name="Lucas S."/>
            <person name="Grigoriev I.V."/>
            <person name="Cande W.Z."/>
            <person name="Fulton C."/>
            <person name="Rokhsar D.S."/>
            <person name="Dawson S.C."/>
        </authorList>
    </citation>
    <scope>NUCLEOTIDE SEQUENCE [LARGE SCALE GENOMIC DNA]</scope>
    <source>
        <strain evidence="7 8">NEG-M</strain>
    </source>
</reference>
<dbReference type="GO" id="GO:0005200">
    <property type="term" value="F:structural constituent of cytoskeleton"/>
    <property type="evidence" value="ECO:0007669"/>
    <property type="project" value="TreeGrafter"/>
</dbReference>
<dbReference type="GeneID" id="8853865"/>
<comment type="similarity">
    <text evidence="2 6">Belongs to the ARPC2 family.</text>
</comment>
<dbReference type="InterPro" id="IPR034666">
    <property type="entry name" value="ARPC2/4"/>
</dbReference>